<proteinExistence type="predicted"/>
<name>A0ABW5XT95_9SPHI</name>
<keyword evidence="3" id="KW-1185">Reference proteome</keyword>
<dbReference type="Proteomes" id="UP001597601">
    <property type="component" value="Unassembled WGS sequence"/>
</dbReference>
<evidence type="ECO:0000313" key="3">
    <source>
        <dbReference type="Proteomes" id="UP001597601"/>
    </source>
</evidence>
<dbReference type="RefSeq" id="WP_377129390.1">
    <property type="nucleotide sequence ID" value="NZ_JBHUON010000020.1"/>
</dbReference>
<keyword evidence="1" id="KW-1133">Transmembrane helix</keyword>
<feature type="transmembrane region" description="Helical" evidence="1">
    <location>
        <begin position="54"/>
        <end position="78"/>
    </location>
</feature>
<accession>A0ABW5XT95</accession>
<keyword evidence="1" id="KW-0812">Transmembrane</keyword>
<organism evidence="2 3">
    <name type="scientific">Mucilaginibacter antarcticus</name>
    <dbReference type="NCBI Taxonomy" id="1855725"/>
    <lineage>
        <taxon>Bacteria</taxon>
        <taxon>Pseudomonadati</taxon>
        <taxon>Bacteroidota</taxon>
        <taxon>Sphingobacteriia</taxon>
        <taxon>Sphingobacteriales</taxon>
        <taxon>Sphingobacteriaceae</taxon>
        <taxon>Mucilaginibacter</taxon>
    </lineage>
</organism>
<reference evidence="3" key="1">
    <citation type="journal article" date="2019" name="Int. J. Syst. Evol. Microbiol.">
        <title>The Global Catalogue of Microorganisms (GCM) 10K type strain sequencing project: providing services to taxonomists for standard genome sequencing and annotation.</title>
        <authorList>
            <consortium name="The Broad Institute Genomics Platform"/>
            <consortium name="The Broad Institute Genome Sequencing Center for Infectious Disease"/>
            <person name="Wu L."/>
            <person name="Ma J."/>
        </authorList>
    </citation>
    <scope>NUCLEOTIDE SEQUENCE [LARGE SCALE GENOMIC DNA]</scope>
    <source>
        <strain evidence="3">KCTC 52232</strain>
    </source>
</reference>
<protein>
    <submittedName>
        <fullName evidence="2">Uncharacterized protein</fullName>
    </submittedName>
</protein>
<evidence type="ECO:0000313" key="2">
    <source>
        <dbReference type="EMBL" id="MFD2866073.1"/>
    </source>
</evidence>
<evidence type="ECO:0000256" key="1">
    <source>
        <dbReference type="SAM" id="Phobius"/>
    </source>
</evidence>
<sequence>MEQETKSYYLPPWRSITIGVILMIIGLGITFGGIDLDRSLWENLQRVFISFEGVFEFFTSILFLLFKAGFLAGGYLYLKYADGVERAKLDNEGFYYREIPKGSKYSKVAMDTGSLTFRPYSDIRDITYKKSFWMGGQLCLTLETGIVALVALGVLKDQEKLEIIDLIKMQIRTNLKKLQP</sequence>
<comment type="caution">
    <text evidence="2">The sequence shown here is derived from an EMBL/GenBank/DDBJ whole genome shotgun (WGS) entry which is preliminary data.</text>
</comment>
<feature type="transmembrane region" description="Helical" evidence="1">
    <location>
        <begin position="12"/>
        <end position="34"/>
    </location>
</feature>
<dbReference type="EMBL" id="JBHUON010000020">
    <property type="protein sequence ID" value="MFD2866073.1"/>
    <property type="molecule type" value="Genomic_DNA"/>
</dbReference>
<gene>
    <name evidence="2" type="ORF">ACFSYC_15355</name>
</gene>
<keyword evidence="1" id="KW-0472">Membrane</keyword>